<evidence type="ECO:0000256" key="4">
    <source>
        <dbReference type="ARBA" id="ARBA00022655"/>
    </source>
</evidence>
<dbReference type="Gene3D" id="3.30.1300.10">
    <property type="entry name" value="Pantoate-beta-alanine ligase, C-terminal domain"/>
    <property type="match status" value="1"/>
</dbReference>
<evidence type="ECO:0000256" key="5">
    <source>
        <dbReference type="ARBA" id="ARBA00022741"/>
    </source>
</evidence>
<dbReference type="SUPFAM" id="SSF52374">
    <property type="entry name" value="Nucleotidylyl transferase"/>
    <property type="match status" value="1"/>
</dbReference>
<dbReference type="HAMAP" id="MF_00158">
    <property type="entry name" value="PanC"/>
    <property type="match status" value="1"/>
</dbReference>
<evidence type="ECO:0000256" key="8">
    <source>
        <dbReference type="HAMAP-Rule" id="MF_00158"/>
    </source>
</evidence>
<proteinExistence type="inferred from homology"/>
<evidence type="ECO:0000256" key="7">
    <source>
        <dbReference type="ARBA" id="ARBA00048258"/>
    </source>
</evidence>
<feature type="binding site" evidence="8">
    <location>
        <position position="61"/>
    </location>
    <ligand>
        <name>beta-alanine</name>
        <dbReference type="ChEBI" id="CHEBI:57966"/>
    </ligand>
</feature>
<feature type="binding site" evidence="8">
    <location>
        <begin position="30"/>
        <end position="37"/>
    </location>
    <ligand>
        <name>ATP</name>
        <dbReference type="ChEBI" id="CHEBI:30616"/>
    </ligand>
</feature>
<dbReference type="PANTHER" id="PTHR21299:SF1">
    <property type="entry name" value="PANTOATE--BETA-ALANINE LIGASE"/>
    <property type="match status" value="1"/>
</dbReference>
<gene>
    <name evidence="8" type="primary">panC</name>
    <name evidence="9" type="ORF">ADINL_2808</name>
</gene>
<dbReference type="RefSeq" id="WP_036549443.1">
    <property type="nucleotide sequence ID" value="NZ_JMSZ01000040.1"/>
</dbReference>
<dbReference type="AlphaFoldDB" id="A0A063XWX1"/>
<comment type="subcellular location">
    <subcellularLocation>
        <location evidence="8">Cytoplasm</location>
    </subcellularLocation>
</comment>
<dbReference type="Pfam" id="PF02569">
    <property type="entry name" value="Pantoate_ligase"/>
    <property type="match status" value="1"/>
</dbReference>
<keyword evidence="10" id="KW-1185">Reference proteome</keyword>
<dbReference type="NCBIfam" id="TIGR00125">
    <property type="entry name" value="cyt_tran_rel"/>
    <property type="match status" value="1"/>
</dbReference>
<dbReference type="STRING" id="267850.ADINL_2808"/>
<dbReference type="NCBIfam" id="TIGR00018">
    <property type="entry name" value="panC"/>
    <property type="match status" value="1"/>
</dbReference>
<comment type="caution">
    <text evidence="9">The sequence shown here is derived from an EMBL/GenBank/DDBJ whole genome shotgun (WGS) entry which is preliminary data.</text>
</comment>
<feature type="binding site" evidence="8">
    <location>
        <begin position="186"/>
        <end position="189"/>
    </location>
    <ligand>
        <name>ATP</name>
        <dbReference type="ChEBI" id="CHEBI:30616"/>
    </ligand>
</feature>
<dbReference type="CDD" id="cd00560">
    <property type="entry name" value="PanC"/>
    <property type="match status" value="1"/>
</dbReference>
<evidence type="ECO:0000256" key="3">
    <source>
        <dbReference type="ARBA" id="ARBA00022598"/>
    </source>
</evidence>
<comment type="pathway">
    <text evidence="1 8">Cofactor biosynthesis; (R)-pantothenate biosynthesis; (R)-pantothenate from (R)-pantoate and beta-alanine: step 1/1.</text>
</comment>
<dbReference type="EC" id="6.3.2.1" evidence="8"/>
<dbReference type="PATRIC" id="fig|267850.7.peg.2761"/>
<reference evidence="9 10" key="1">
    <citation type="journal article" date="2005" name="Int. J. Syst. Evol. Microbiol.">
        <title>Nitrincola lacisaponensis gen. nov., sp. nov., a novel alkaliphilic bacterium isolated from an alkaline, saline lake.</title>
        <authorList>
            <person name="Dimitriu P.A."/>
            <person name="Shukla S.K."/>
            <person name="Conradt J."/>
            <person name="Marquez M.C."/>
            <person name="Ventosa A."/>
            <person name="Maglia A."/>
            <person name="Peyton B.M."/>
            <person name="Pinkart H.C."/>
            <person name="Mormile M.R."/>
        </authorList>
    </citation>
    <scope>NUCLEOTIDE SEQUENCE [LARGE SCALE GENOMIC DNA]</scope>
    <source>
        <strain evidence="9 10">4CA</strain>
    </source>
</reference>
<keyword evidence="5 8" id="KW-0547">Nucleotide-binding</keyword>
<keyword evidence="6 8" id="KW-0067">ATP-binding</keyword>
<sequence length="282" mass="31497">MQTFDSIARLRDELRQHRLAGRSIALVPTMGNLHAGHIRLIETAAQSADVVVASIFVNPLQFGRNEDLSSYPRTLQEDQRKLQAAGCHLLFAPDEQEMYPRGRDSQTRVEVPVLSDLYCGEARPGHFSGVTTVVCKLFNIVQPDIAVFGEKDYQQLRIVRKMVNDLCMPIDILSVPVVRADSGLALSSRNGYLSHQELEKAPALQAIIRQAAEALHQGRRDFSELEHEAILQLEAAGFKRDYFRIVRRSDLSPATQDDAALVILAAAWMGPARLIDNMELDL</sequence>
<evidence type="ECO:0000256" key="2">
    <source>
        <dbReference type="ARBA" id="ARBA00009256"/>
    </source>
</evidence>
<dbReference type="FunFam" id="3.40.50.620:FF:000013">
    <property type="entry name" value="Pantothenate synthetase"/>
    <property type="match status" value="1"/>
</dbReference>
<comment type="similarity">
    <text evidence="2 8">Belongs to the pantothenate synthetase family.</text>
</comment>
<dbReference type="GO" id="GO:0005524">
    <property type="term" value="F:ATP binding"/>
    <property type="evidence" value="ECO:0007669"/>
    <property type="project" value="UniProtKB-KW"/>
</dbReference>
<feature type="binding site" evidence="8">
    <location>
        <position position="61"/>
    </location>
    <ligand>
        <name>(R)-pantoate</name>
        <dbReference type="ChEBI" id="CHEBI:15980"/>
    </ligand>
</feature>
<keyword evidence="8" id="KW-0963">Cytoplasm</keyword>
<accession>A0A063XWX1</accession>
<dbReference type="InterPro" id="IPR042176">
    <property type="entry name" value="Pantoate_ligase_C"/>
</dbReference>
<dbReference type="Gene3D" id="3.40.50.620">
    <property type="entry name" value="HUPs"/>
    <property type="match status" value="1"/>
</dbReference>
<dbReference type="UniPathway" id="UPA00028">
    <property type="reaction ID" value="UER00005"/>
</dbReference>
<dbReference type="InterPro" id="IPR003721">
    <property type="entry name" value="Pantoate_ligase"/>
</dbReference>
<feature type="active site" description="Proton donor" evidence="8">
    <location>
        <position position="37"/>
    </location>
</feature>
<name>A0A063XWX1_9GAMM</name>
<feature type="binding site" evidence="8">
    <location>
        <position position="178"/>
    </location>
    <ligand>
        <name>ATP</name>
        <dbReference type="ChEBI" id="CHEBI:30616"/>
    </ligand>
</feature>
<comment type="catalytic activity">
    <reaction evidence="7 8">
        <text>(R)-pantoate + beta-alanine + ATP = (R)-pantothenate + AMP + diphosphate + H(+)</text>
        <dbReference type="Rhea" id="RHEA:10912"/>
        <dbReference type="ChEBI" id="CHEBI:15378"/>
        <dbReference type="ChEBI" id="CHEBI:15980"/>
        <dbReference type="ChEBI" id="CHEBI:29032"/>
        <dbReference type="ChEBI" id="CHEBI:30616"/>
        <dbReference type="ChEBI" id="CHEBI:33019"/>
        <dbReference type="ChEBI" id="CHEBI:57966"/>
        <dbReference type="ChEBI" id="CHEBI:456215"/>
        <dbReference type="EC" id="6.3.2.1"/>
    </reaction>
</comment>
<comment type="subunit">
    <text evidence="8">Homodimer.</text>
</comment>
<keyword evidence="4 8" id="KW-0566">Pantothenate biosynthesis</keyword>
<evidence type="ECO:0000256" key="1">
    <source>
        <dbReference type="ARBA" id="ARBA00004990"/>
    </source>
</evidence>
<feature type="binding site" evidence="8">
    <location>
        <begin position="149"/>
        <end position="152"/>
    </location>
    <ligand>
        <name>ATP</name>
        <dbReference type="ChEBI" id="CHEBI:30616"/>
    </ligand>
</feature>
<comment type="function">
    <text evidence="8">Catalyzes the condensation of pantoate with beta-alanine in an ATP-dependent reaction via a pantoyl-adenylate intermediate.</text>
</comment>
<dbReference type="GO" id="GO:0005829">
    <property type="term" value="C:cytosol"/>
    <property type="evidence" value="ECO:0007669"/>
    <property type="project" value="TreeGrafter"/>
</dbReference>
<evidence type="ECO:0000313" key="9">
    <source>
        <dbReference type="EMBL" id="KDE38713.1"/>
    </source>
</evidence>
<organism evidence="9 10">
    <name type="scientific">Nitrincola lacisaponensis</name>
    <dbReference type="NCBI Taxonomy" id="267850"/>
    <lineage>
        <taxon>Bacteria</taxon>
        <taxon>Pseudomonadati</taxon>
        <taxon>Pseudomonadota</taxon>
        <taxon>Gammaproteobacteria</taxon>
        <taxon>Oceanospirillales</taxon>
        <taxon>Oceanospirillaceae</taxon>
        <taxon>Nitrincola</taxon>
    </lineage>
</organism>
<dbReference type="PANTHER" id="PTHR21299">
    <property type="entry name" value="CYTIDYLATE KINASE/PANTOATE-BETA-ALANINE LIGASE"/>
    <property type="match status" value="1"/>
</dbReference>
<feature type="binding site" evidence="8">
    <location>
        <position position="155"/>
    </location>
    <ligand>
        <name>(R)-pantoate</name>
        <dbReference type="ChEBI" id="CHEBI:15980"/>
    </ligand>
</feature>
<dbReference type="InterPro" id="IPR004821">
    <property type="entry name" value="Cyt_trans-like"/>
</dbReference>
<protein>
    <recommendedName>
        <fullName evidence="8">Pantothenate synthetase</fullName>
        <shortName evidence="8">PS</shortName>
        <ecNumber evidence="8">6.3.2.1</ecNumber>
    </recommendedName>
    <alternativeName>
        <fullName evidence="8">Pantoate--beta-alanine ligase</fullName>
    </alternativeName>
    <alternativeName>
        <fullName evidence="8">Pantoate-activating enzyme</fullName>
    </alternativeName>
</protein>
<dbReference type="InterPro" id="IPR014729">
    <property type="entry name" value="Rossmann-like_a/b/a_fold"/>
</dbReference>
<dbReference type="GO" id="GO:0015940">
    <property type="term" value="P:pantothenate biosynthetic process"/>
    <property type="evidence" value="ECO:0007669"/>
    <property type="project" value="UniProtKB-UniRule"/>
</dbReference>
<dbReference type="EMBL" id="JMSZ01000040">
    <property type="protein sequence ID" value="KDE38713.1"/>
    <property type="molecule type" value="Genomic_DNA"/>
</dbReference>
<dbReference type="Proteomes" id="UP000027318">
    <property type="component" value="Unassembled WGS sequence"/>
</dbReference>
<dbReference type="OrthoDB" id="9773087at2"/>
<comment type="miscellaneous">
    <text evidence="8">The reaction proceeds by a bi uni uni bi ping pong mechanism.</text>
</comment>
<keyword evidence="3 8" id="KW-0436">Ligase</keyword>
<dbReference type="GO" id="GO:0004592">
    <property type="term" value="F:pantoate-beta-alanine ligase activity"/>
    <property type="evidence" value="ECO:0007669"/>
    <property type="project" value="UniProtKB-UniRule"/>
</dbReference>
<evidence type="ECO:0000256" key="6">
    <source>
        <dbReference type="ARBA" id="ARBA00022840"/>
    </source>
</evidence>
<evidence type="ECO:0000313" key="10">
    <source>
        <dbReference type="Proteomes" id="UP000027318"/>
    </source>
</evidence>